<dbReference type="InterPro" id="IPR003593">
    <property type="entry name" value="AAA+_ATPase"/>
</dbReference>
<evidence type="ECO:0000256" key="5">
    <source>
        <dbReference type="ARBA" id="ARBA00022989"/>
    </source>
</evidence>
<dbReference type="InterPro" id="IPR017871">
    <property type="entry name" value="ABC_transporter-like_CS"/>
</dbReference>
<evidence type="ECO:0000256" key="3">
    <source>
        <dbReference type="ARBA" id="ARBA00022741"/>
    </source>
</evidence>
<dbReference type="RefSeq" id="WP_200988877.1">
    <property type="nucleotide sequence ID" value="NZ_CP063311.1"/>
</dbReference>
<dbReference type="EMBL" id="CP063311">
    <property type="protein sequence ID" value="QOV23328.1"/>
    <property type="molecule type" value="Genomic_DNA"/>
</dbReference>
<dbReference type="Gene3D" id="1.20.1560.10">
    <property type="entry name" value="ABC transporter type 1, transmembrane domain"/>
    <property type="match status" value="1"/>
</dbReference>
<keyword evidence="11" id="KW-1185">Reference proteome</keyword>
<evidence type="ECO:0000313" key="10">
    <source>
        <dbReference type="EMBL" id="QOV23328.1"/>
    </source>
</evidence>
<organism evidence="10 11">
    <name type="scientific">Anabaenopsis elenkinii CCIBt3563</name>
    <dbReference type="NCBI Taxonomy" id="2779889"/>
    <lineage>
        <taxon>Bacteria</taxon>
        <taxon>Bacillati</taxon>
        <taxon>Cyanobacteriota</taxon>
        <taxon>Cyanophyceae</taxon>
        <taxon>Nostocales</taxon>
        <taxon>Nodulariaceae</taxon>
        <taxon>Anabaenopsis</taxon>
    </lineage>
</organism>
<name>A0A7S6REE2_9CYAN</name>
<dbReference type="PROSITE" id="PS50893">
    <property type="entry name" value="ABC_TRANSPORTER_2"/>
    <property type="match status" value="1"/>
</dbReference>
<feature type="transmembrane region" description="Helical" evidence="7">
    <location>
        <begin position="25"/>
        <end position="50"/>
    </location>
</feature>
<accession>A0A7S6REE2</accession>
<dbReference type="PROSITE" id="PS50929">
    <property type="entry name" value="ABC_TM1F"/>
    <property type="match status" value="1"/>
</dbReference>
<dbReference type="KEGG" id="aee:IM676_03115"/>
<dbReference type="Pfam" id="PF00005">
    <property type="entry name" value="ABC_tran"/>
    <property type="match status" value="1"/>
</dbReference>
<evidence type="ECO:0000259" key="8">
    <source>
        <dbReference type="PROSITE" id="PS50893"/>
    </source>
</evidence>
<feature type="transmembrane region" description="Helical" evidence="7">
    <location>
        <begin position="155"/>
        <end position="177"/>
    </location>
</feature>
<dbReference type="GO" id="GO:0005886">
    <property type="term" value="C:plasma membrane"/>
    <property type="evidence" value="ECO:0007669"/>
    <property type="project" value="UniProtKB-SubCell"/>
</dbReference>
<dbReference type="GO" id="GO:0034040">
    <property type="term" value="F:ATPase-coupled lipid transmembrane transporter activity"/>
    <property type="evidence" value="ECO:0007669"/>
    <property type="project" value="TreeGrafter"/>
</dbReference>
<dbReference type="GO" id="GO:0005524">
    <property type="term" value="F:ATP binding"/>
    <property type="evidence" value="ECO:0007669"/>
    <property type="project" value="UniProtKB-KW"/>
</dbReference>
<dbReference type="PANTHER" id="PTHR24221">
    <property type="entry name" value="ATP-BINDING CASSETTE SUB-FAMILY B"/>
    <property type="match status" value="1"/>
</dbReference>
<feature type="transmembrane region" description="Helical" evidence="7">
    <location>
        <begin position="271"/>
        <end position="288"/>
    </location>
</feature>
<dbReference type="InterPro" id="IPR003439">
    <property type="entry name" value="ABC_transporter-like_ATP-bd"/>
</dbReference>
<dbReference type="GO" id="GO:0140359">
    <property type="term" value="F:ABC-type transporter activity"/>
    <property type="evidence" value="ECO:0007669"/>
    <property type="project" value="InterPro"/>
</dbReference>
<dbReference type="SUPFAM" id="SSF90123">
    <property type="entry name" value="ABC transporter transmembrane region"/>
    <property type="match status" value="1"/>
</dbReference>
<feature type="domain" description="ABC transporter" evidence="8">
    <location>
        <begin position="361"/>
        <end position="594"/>
    </location>
</feature>
<dbReference type="Gene3D" id="3.40.50.300">
    <property type="entry name" value="P-loop containing nucleotide triphosphate hydrolases"/>
    <property type="match status" value="1"/>
</dbReference>
<dbReference type="InterPro" id="IPR036640">
    <property type="entry name" value="ABC1_TM_sf"/>
</dbReference>
<dbReference type="SMART" id="SM00382">
    <property type="entry name" value="AAA"/>
    <property type="match status" value="1"/>
</dbReference>
<gene>
    <name evidence="10" type="ORF">IM676_03115</name>
</gene>
<evidence type="ECO:0000256" key="4">
    <source>
        <dbReference type="ARBA" id="ARBA00022840"/>
    </source>
</evidence>
<feature type="domain" description="ABC transmembrane type-1" evidence="9">
    <location>
        <begin position="64"/>
        <end position="286"/>
    </location>
</feature>
<reference evidence="11" key="1">
    <citation type="submission" date="2020-10" db="EMBL/GenBank/DDBJ databases">
        <title>Genome-based taxonomic classification of the species Anabaenopsis elenkinii.</title>
        <authorList>
            <person name="Delbaje E."/>
            <person name="Andreote A.P.D."/>
            <person name="Pellegrinetti T.A."/>
            <person name="Cruz R.B."/>
            <person name="Branco L.H.Z."/>
            <person name="Fiore M.F."/>
        </authorList>
    </citation>
    <scope>NUCLEOTIDE SEQUENCE [LARGE SCALE GENOMIC DNA]</scope>
    <source>
        <strain evidence="11">CCIBt3563</strain>
    </source>
</reference>
<dbReference type="Proteomes" id="UP000593846">
    <property type="component" value="Chromosome"/>
</dbReference>
<dbReference type="PANTHER" id="PTHR24221:SF632">
    <property type="entry name" value="ATP-DEPENDENT LIPID A-CORE FLIPPASE"/>
    <property type="match status" value="1"/>
</dbReference>
<evidence type="ECO:0000259" key="9">
    <source>
        <dbReference type="PROSITE" id="PS50929"/>
    </source>
</evidence>
<keyword evidence="2 7" id="KW-0812">Transmembrane</keyword>
<dbReference type="InterPro" id="IPR011527">
    <property type="entry name" value="ABC1_TM_dom"/>
</dbReference>
<dbReference type="SUPFAM" id="SSF52540">
    <property type="entry name" value="P-loop containing nucleoside triphosphate hydrolases"/>
    <property type="match status" value="1"/>
</dbReference>
<comment type="subcellular location">
    <subcellularLocation>
        <location evidence="1">Cell membrane</location>
        <topology evidence="1">Multi-pass membrane protein</topology>
    </subcellularLocation>
</comment>
<evidence type="ECO:0000256" key="7">
    <source>
        <dbReference type="SAM" id="Phobius"/>
    </source>
</evidence>
<feature type="transmembrane region" description="Helical" evidence="7">
    <location>
        <begin position="80"/>
        <end position="98"/>
    </location>
</feature>
<evidence type="ECO:0000256" key="2">
    <source>
        <dbReference type="ARBA" id="ARBA00022692"/>
    </source>
</evidence>
<feature type="transmembrane region" description="Helical" evidence="7">
    <location>
        <begin position="183"/>
        <end position="201"/>
    </location>
</feature>
<keyword evidence="5 7" id="KW-1133">Transmembrane helix</keyword>
<sequence>MRKNSLLHNLSRLLKYLPQRRRWQLLMMLGLGVATSMSEVVSLGALLPFLGVLSNPEGVMEQPYIAIVMDAMKITSPEQLLTWLTLGLILAVVVANGIKLITLWFQSRLIAAIAHDLSVGCYRANILQPYEFYLKNNSSQLIVESTEYIDRTVGLVYTSLNFVLYFLMLTFIIFGLLLMNLPVTLGVIMIGVTMILPVIQFSKYRLTKNGSQIVEHSQKRIKIIQESIGGIRDISLDGTQPLFIRKYHESDWILRRLHADNQLLASVNRPYMEAIAISGIALLALFMLKTESNFLQILPVLGTLVLGLNRLLPSLQQCYGCWAWIKSNYACLRQTLATLERPIPQYYLETQDQPLGLNKELQLENIWFRYSATLDWVLKNVSLTIPVNQTIGFFGGSGCGKSTTADLILGLMQPQKGRLLVDGVSINDEQQRRAWQKSIANVPQNIYLSDTSIAENIAFGVEPSEIDMEKVKESAVLAQIDTFIEKLPNGYGEFVGERGIRLSGGQRQRIGIARALYKGASLIIFDEATSALDNETEQEVMAAIYNLRERLTIIIIAHRLSTLRHCSQVFEFKDGEILYQGSGENLTQRMFGKY</sequence>
<dbReference type="AlphaFoldDB" id="A0A7S6REE2"/>
<dbReference type="GO" id="GO:0016887">
    <property type="term" value="F:ATP hydrolysis activity"/>
    <property type="evidence" value="ECO:0007669"/>
    <property type="project" value="InterPro"/>
</dbReference>
<protein>
    <submittedName>
        <fullName evidence="10">ABC transporter ATP-binding protein</fullName>
    </submittedName>
</protein>
<dbReference type="PROSITE" id="PS00211">
    <property type="entry name" value="ABC_TRANSPORTER_1"/>
    <property type="match status" value="1"/>
</dbReference>
<evidence type="ECO:0000313" key="11">
    <source>
        <dbReference type="Proteomes" id="UP000593846"/>
    </source>
</evidence>
<keyword evidence="6 7" id="KW-0472">Membrane</keyword>
<proteinExistence type="predicted"/>
<dbReference type="InterPro" id="IPR039421">
    <property type="entry name" value="Type_1_exporter"/>
</dbReference>
<keyword evidence="4 10" id="KW-0067">ATP-binding</keyword>
<evidence type="ECO:0000256" key="6">
    <source>
        <dbReference type="ARBA" id="ARBA00023136"/>
    </source>
</evidence>
<keyword evidence="3" id="KW-0547">Nucleotide-binding</keyword>
<evidence type="ECO:0000256" key="1">
    <source>
        <dbReference type="ARBA" id="ARBA00004651"/>
    </source>
</evidence>
<dbReference type="InterPro" id="IPR027417">
    <property type="entry name" value="P-loop_NTPase"/>
</dbReference>